<protein>
    <recommendedName>
        <fullName evidence="3">TnsA endonuclease N-terminal domain-containing protein</fullName>
    </recommendedName>
</protein>
<evidence type="ECO:0000313" key="2">
    <source>
        <dbReference type="Proteomes" id="UP000028701"/>
    </source>
</evidence>
<dbReference type="Proteomes" id="UP000028701">
    <property type="component" value="Unassembled WGS sequence"/>
</dbReference>
<gene>
    <name evidence="1" type="ORF">RRU01S_35_00420</name>
</gene>
<organism evidence="1 2">
    <name type="scientific">Agrobacterium rubi TR3 = NBRC 13261</name>
    <dbReference type="NCBI Taxonomy" id="1368415"/>
    <lineage>
        <taxon>Bacteria</taxon>
        <taxon>Pseudomonadati</taxon>
        <taxon>Pseudomonadota</taxon>
        <taxon>Alphaproteobacteria</taxon>
        <taxon>Hyphomicrobiales</taxon>
        <taxon>Rhizobiaceae</taxon>
        <taxon>Rhizobium/Agrobacterium group</taxon>
        <taxon>Agrobacterium</taxon>
    </lineage>
</organism>
<sequence length="204" mass="23021">MSHPHFDTSAALYAAFDEASSKLFYPKGTVRCSGDPMFRSRSARDLGCILDVDPTVVAWLCLPLEFETELGPYVPDFLVKYEHGKPCLLDAVEDEENPAIKEGAALAGHQYRGLPRKETEAGFRLANARDLLRYAQSRTPLNDRIRMLSALDEVRSLTVAECLHIFTEVKPLTGISWMALHQLIALDLDEEMINPETVIRRFQR</sequence>
<evidence type="ECO:0008006" key="3">
    <source>
        <dbReference type="Google" id="ProtNLM"/>
    </source>
</evidence>
<dbReference type="eggNOG" id="ENOG5032BP9">
    <property type="taxonomic scope" value="Bacteria"/>
</dbReference>
<comment type="caution">
    <text evidence="1">The sequence shown here is derived from an EMBL/GenBank/DDBJ whole genome shotgun (WGS) entry which is preliminary data.</text>
</comment>
<evidence type="ECO:0000313" key="1">
    <source>
        <dbReference type="EMBL" id="GAK73332.1"/>
    </source>
</evidence>
<dbReference type="AlphaFoldDB" id="A0A081D336"/>
<dbReference type="EMBL" id="BBJU01000035">
    <property type="protein sequence ID" value="GAK73332.1"/>
    <property type="molecule type" value="Genomic_DNA"/>
</dbReference>
<dbReference type="OrthoDB" id="7909136at2"/>
<accession>A0A081D336</accession>
<proteinExistence type="predicted"/>
<reference evidence="1 2" key="1">
    <citation type="submission" date="2014-08" db="EMBL/GenBank/DDBJ databases">
        <title>Whole genome shotgun sequence of Rhizobium rubi NBRC 13261.</title>
        <authorList>
            <person name="Katano-Makiyama Y."/>
            <person name="Hosoyama A."/>
            <person name="Hashimoto M."/>
            <person name="Hosoyama Y."/>
            <person name="Noguchi M."/>
            <person name="Tsuchikane K."/>
            <person name="Uohara A."/>
            <person name="Ohji S."/>
            <person name="Ichikawa N."/>
            <person name="Kimura A."/>
            <person name="Yamazoe A."/>
            <person name="Fujita N."/>
        </authorList>
    </citation>
    <scope>NUCLEOTIDE SEQUENCE [LARGE SCALE GENOMIC DNA]</scope>
    <source>
        <strain evidence="1 2">NBRC 13261</strain>
    </source>
</reference>
<name>A0A081D336_9HYPH</name>